<protein>
    <submittedName>
        <fullName evidence="2">Pyridoxamine 5'-phosphate oxidase family protein</fullName>
    </submittedName>
</protein>
<dbReference type="PANTHER" id="PTHR34818:SF1">
    <property type="entry name" value="PROTEIN BLI-3"/>
    <property type="match status" value="1"/>
</dbReference>
<dbReference type="InterPro" id="IPR012349">
    <property type="entry name" value="Split_barrel_FMN-bd"/>
</dbReference>
<dbReference type="Proteomes" id="UP000613030">
    <property type="component" value="Unassembled WGS sequence"/>
</dbReference>
<accession>A0ABS1KWG7</accession>
<name>A0ABS1KWG7_9BACT</name>
<organism evidence="2 3">
    <name type="scientific">Chryseolinea lacunae</name>
    <dbReference type="NCBI Taxonomy" id="2801331"/>
    <lineage>
        <taxon>Bacteria</taxon>
        <taxon>Pseudomonadati</taxon>
        <taxon>Bacteroidota</taxon>
        <taxon>Cytophagia</taxon>
        <taxon>Cytophagales</taxon>
        <taxon>Fulvivirgaceae</taxon>
        <taxon>Chryseolinea</taxon>
    </lineage>
</organism>
<evidence type="ECO:0000313" key="3">
    <source>
        <dbReference type="Proteomes" id="UP000613030"/>
    </source>
</evidence>
<sequence>MKNEASEIKNLTHEEAIDKFKELVKHESTCLFTTQLTQLPLTTRPMGIQKVCDQGNFWFLSASDSDKNQEIADDPRVQLFISNTSNYEFLSIYGHATITRDPQKIDELWTDIAKAWFHEGKDDPRVTVIKVTPEQGFYWDTKDGKLVSTIKILASAVSGKTFQEGVEGTITVR</sequence>
<comment type="caution">
    <text evidence="2">The sequence shown here is derived from an EMBL/GenBank/DDBJ whole genome shotgun (WGS) entry which is preliminary data.</text>
</comment>
<dbReference type="InterPro" id="IPR038725">
    <property type="entry name" value="YdaG_split_barrel_FMN-bd"/>
</dbReference>
<dbReference type="RefSeq" id="WP_202011134.1">
    <property type="nucleotide sequence ID" value="NZ_JAERRB010000005.1"/>
</dbReference>
<dbReference type="PANTHER" id="PTHR34818">
    <property type="entry name" value="PROTEIN BLI-3"/>
    <property type="match status" value="1"/>
</dbReference>
<evidence type="ECO:0000313" key="2">
    <source>
        <dbReference type="EMBL" id="MBL0742656.1"/>
    </source>
</evidence>
<gene>
    <name evidence="2" type="ORF">JI741_15630</name>
</gene>
<proteinExistence type="predicted"/>
<dbReference type="InterPro" id="IPR052917">
    <property type="entry name" value="Stress-Dev_Protein"/>
</dbReference>
<dbReference type="Pfam" id="PF16242">
    <property type="entry name" value="Pyrid_ox_like"/>
    <property type="match status" value="1"/>
</dbReference>
<feature type="domain" description="General stress protein FMN-binding split barrel" evidence="1">
    <location>
        <begin position="15"/>
        <end position="161"/>
    </location>
</feature>
<dbReference type="Gene3D" id="2.30.110.10">
    <property type="entry name" value="Electron Transport, Fmn-binding Protein, Chain A"/>
    <property type="match status" value="1"/>
</dbReference>
<keyword evidence="3" id="KW-1185">Reference proteome</keyword>
<evidence type="ECO:0000259" key="1">
    <source>
        <dbReference type="Pfam" id="PF16242"/>
    </source>
</evidence>
<dbReference type="EMBL" id="JAERRB010000005">
    <property type="protein sequence ID" value="MBL0742656.1"/>
    <property type="molecule type" value="Genomic_DNA"/>
</dbReference>
<dbReference type="SUPFAM" id="SSF50475">
    <property type="entry name" value="FMN-binding split barrel"/>
    <property type="match status" value="1"/>
</dbReference>
<reference evidence="2 3" key="1">
    <citation type="submission" date="2021-01" db="EMBL/GenBank/DDBJ databases">
        <title>Chryseolinea sp. Jin1 Genome sequencing and assembly.</title>
        <authorList>
            <person name="Kim I."/>
        </authorList>
    </citation>
    <scope>NUCLEOTIDE SEQUENCE [LARGE SCALE GENOMIC DNA]</scope>
    <source>
        <strain evidence="2 3">Jin1</strain>
    </source>
</reference>